<dbReference type="AlphaFoldDB" id="A0A3Q0JEX2"/>
<name>A0A3Q0JEX2_DIACI</name>
<accession>A0A3Q0JEX2</accession>
<evidence type="ECO:0000259" key="1">
    <source>
        <dbReference type="Pfam" id="PF23788"/>
    </source>
</evidence>
<dbReference type="PaxDb" id="121845-A0A3Q0JEX2"/>
<keyword evidence="2" id="KW-1185">Reference proteome</keyword>
<dbReference type="InterPro" id="IPR056582">
    <property type="entry name" value="EDRF1_N"/>
</dbReference>
<reference evidence="3" key="1">
    <citation type="submission" date="2025-08" db="UniProtKB">
        <authorList>
            <consortium name="RefSeq"/>
        </authorList>
    </citation>
    <scope>IDENTIFICATION</scope>
</reference>
<feature type="domain" description="EDRF1 N-terminal" evidence="1">
    <location>
        <begin position="11"/>
        <end position="141"/>
    </location>
</feature>
<dbReference type="KEGG" id="dci:103519833"/>
<evidence type="ECO:0000313" key="2">
    <source>
        <dbReference type="Proteomes" id="UP000079169"/>
    </source>
</evidence>
<protein>
    <submittedName>
        <fullName evidence="3">Erythroid differentiation-related factor 1-like</fullName>
    </submittedName>
</protein>
<dbReference type="GeneID" id="103519833"/>
<dbReference type="Pfam" id="PF23788">
    <property type="entry name" value="EDRF1_N"/>
    <property type="match status" value="1"/>
</dbReference>
<dbReference type="Proteomes" id="UP000079169">
    <property type="component" value="Unplaced"/>
</dbReference>
<dbReference type="PANTHER" id="PTHR15000">
    <property type="entry name" value="ERYTHROID DIFFERENTIATION-RELATED FACTOR 1"/>
    <property type="match status" value="1"/>
</dbReference>
<dbReference type="STRING" id="121845.A0A3Q0JEX2"/>
<dbReference type="RefSeq" id="XP_026686959.1">
    <property type="nucleotide sequence ID" value="XM_026831158.1"/>
</dbReference>
<organism evidence="2 3">
    <name type="scientific">Diaphorina citri</name>
    <name type="common">Asian citrus psyllid</name>
    <dbReference type="NCBI Taxonomy" id="121845"/>
    <lineage>
        <taxon>Eukaryota</taxon>
        <taxon>Metazoa</taxon>
        <taxon>Ecdysozoa</taxon>
        <taxon>Arthropoda</taxon>
        <taxon>Hexapoda</taxon>
        <taxon>Insecta</taxon>
        <taxon>Pterygota</taxon>
        <taxon>Neoptera</taxon>
        <taxon>Paraneoptera</taxon>
        <taxon>Hemiptera</taxon>
        <taxon>Sternorrhyncha</taxon>
        <taxon>Psylloidea</taxon>
        <taxon>Psyllidae</taxon>
        <taxon>Diaphorininae</taxon>
        <taxon>Diaphorina</taxon>
    </lineage>
</organism>
<sequence length="154" mass="17489">MAEDEEKESPVKSTAVVKYSAVYSPITYSRLQCNTDLKQPPSNWYSSYGESFGLQHVIAHSSGFSSFQMAHMFPDSVGEVDVVSDAENIKKLLKIPYSASPVSMVVHRIENTLLLDEFDLHSHLLKQSESDWGWMRKVFVKHFLQNMSGVSYFC</sequence>
<evidence type="ECO:0000313" key="3">
    <source>
        <dbReference type="RefSeq" id="XP_026686959.1"/>
    </source>
</evidence>
<gene>
    <name evidence="3" type="primary">LOC103519833</name>
</gene>
<proteinExistence type="predicted"/>
<dbReference type="GO" id="GO:0045893">
    <property type="term" value="P:positive regulation of DNA-templated transcription"/>
    <property type="evidence" value="ECO:0007669"/>
    <property type="project" value="TreeGrafter"/>
</dbReference>
<dbReference type="PANTHER" id="PTHR15000:SF1">
    <property type="entry name" value="ERYTHROID DIFFERENTIATION-RELATED FACTOR 1"/>
    <property type="match status" value="1"/>
</dbReference>